<evidence type="ECO:0000256" key="2">
    <source>
        <dbReference type="SAM" id="SignalP"/>
    </source>
</evidence>
<feature type="compositionally biased region" description="Low complexity" evidence="1">
    <location>
        <begin position="118"/>
        <end position="128"/>
    </location>
</feature>
<dbReference type="OrthoDB" id="2488206at2759"/>
<feature type="signal peptide" evidence="2">
    <location>
        <begin position="1"/>
        <end position="19"/>
    </location>
</feature>
<dbReference type="Proteomes" id="UP000266673">
    <property type="component" value="Unassembled WGS sequence"/>
</dbReference>
<name>A0A397W0G5_9GLOM</name>
<comment type="caution">
    <text evidence="3">The sequence shown here is derived from an EMBL/GenBank/DDBJ whole genome shotgun (WGS) entry which is preliminary data.</text>
</comment>
<keyword evidence="2" id="KW-0732">Signal</keyword>
<evidence type="ECO:0000313" key="4">
    <source>
        <dbReference type="Proteomes" id="UP000266673"/>
    </source>
</evidence>
<keyword evidence="4" id="KW-1185">Reference proteome</keyword>
<reference evidence="3 4" key="1">
    <citation type="submission" date="2018-06" db="EMBL/GenBank/DDBJ databases">
        <title>Comparative genomics reveals the genomic features of Rhizophagus irregularis, R. cerebriforme, R. diaphanum and Gigaspora rosea, and their symbiotic lifestyle signature.</title>
        <authorList>
            <person name="Morin E."/>
            <person name="San Clemente H."/>
            <person name="Chen E.C.H."/>
            <person name="De La Providencia I."/>
            <person name="Hainaut M."/>
            <person name="Kuo A."/>
            <person name="Kohler A."/>
            <person name="Murat C."/>
            <person name="Tang N."/>
            <person name="Roy S."/>
            <person name="Loubradou J."/>
            <person name="Henrissat B."/>
            <person name="Grigoriev I.V."/>
            <person name="Corradi N."/>
            <person name="Roux C."/>
            <person name="Martin F.M."/>
        </authorList>
    </citation>
    <scope>NUCLEOTIDE SEQUENCE [LARGE SCALE GENOMIC DNA]</scope>
    <source>
        <strain evidence="3 4">DAOM 194757</strain>
    </source>
</reference>
<evidence type="ECO:0000313" key="3">
    <source>
        <dbReference type="EMBL" id="RIB25783.1"/>
    </source>
</evidence>
<gene>
    <name evidence="3" type="ORF">C2G38_2165130</name>
</gene>
<sequence length="770" mass="87479">MGKQEIIILIIKLLWITKGGDDFSVTFNGKFATVLDQDNSTSVALDMTINDESYRNIVNALNSAPNFFIEKHGENFKQSSSSSISQPNTSGIAIQEIDAQSSSFDIEDDSTNKKSNLSDVSDASASVAKSLTHEESNDQLSNDVEKDQENEIQGFDSVAIPLSLEESDDQSSNAIERDQRNETQDLNMAGMTIQEDDSNGSVSVEQYLNHDENDNQLSNAIEKNQENEIQGLGSVAQPLDHEESDDQSSNSIEMNQENEIQVLDSSVQDLLQYDSLQSDEYADSIEEVDEQRSNTLTSRLSKKNSGKQYQPRINKKFKVSKKSKTKLRQVSNEPINDSIERVPSYLTDDDSLPSVNEILKLPITQSNHSSKETNISHPDAETSVVESNRINVLAISSIIDNQQKPSTSSSNINEQNPSDEFMDYQHTYETEHDRQYPIVLIPSIDTNISSANPDATKVRTEFLRDNNLKSKKRKRTSKLSSNDKGKKKIQYPLYEGDSDAYDSEQSHASILTEGSQISGRLNEKEFTQETDTTNSKKILDTVNKIETNEALLLKNNFRNFRNSQLIVYGDRLFSKNRSIEDLLTTKFSHIFNDNDVINCSSSLPSYSTNNIESLENYFKVWSLQYDQLNSTKAQLKEKMLKLLYELGRAYLSLLVTLANEYEQKMGKLPTQKTLRGFVVEKIKSILNIDDRQERKYWRGTWRLIELLNITHCPASILIESGITVRYLMISENEKYDQFLKNLLDDTVTRHETPIFDESLIQRIRNKVLLF</sequence>
<dbReference type="EMBL" id="QKWP01000162">
    <property type="protein sequence ID" value="RIB25783.1"/>
    <property type="molecule type" value="Genomic_DNA"/>
</dbReference>
<feature type="region of interest" description="Disordered" evidence="1">
    <location>
        <begin position="460"/>
        <end position="490"/>
    </location>
</feature>
<feature type="chain" id="PRO_5017326757" evidence="2">
    <location>
        <begin position="20"/>
        <end position="770"/>
    </location>
</feature>
<evidence type="ECO:0000256" key="1">
    <source>
        <dbReference type="SAM" id="MobiDB-lite"/>
    </source>
</evidence>
<dbReference type="AlphaFoldDB" id="A0A397W0G5"/>
<feature type="region of interest" description="Disordered" evidence="1">
    <location>
        <begin position="286"/>
        <end position="310"/>
    </location>
</feature>
<accession>A0A397W0G5</accession>
<feature type="region of interest" description="Disordered" evidence="1">
    <location>
        <begin position="165"/>
        <end position="184"/>
    </location>
</feature>
<organism evidence="3 4">
    <name type="scientific">Gigaspora rosea</name>
    <dbReference type="NCBI Taxonomy" id="44941"/>
    <lineage>
        <taxon>Eukaryota</taxon>
        <taxon>Fungi</taxon>
        <taxon>Fungi incertae sedis</taxon>
        <taxon>Mucoromycota</taxon>
        <taxon>Glomeromycotina</taxon>
        <taxon>Glomeromycetes</taxon>
        <taxon>Diversisporales</taxon>
        <taxon>Gigasporaceae</taxon>
        <taxon>Gigaspora</taxon>
    </lineage>
</organism>
<protein>
    <submittedName>
        <fullName evidence="3">Uncharacterized protein</fullName>
    </submittedName>
</protein>
<proteinExistence type="predicted"/>
<feature type="region of interest" description="Disordered" evidence="1">
    <location>
        <begin position="104"/>
        <end position="147"/>
    </location>
</feature>